<keyword evidence="4" id="KW-1185">Reference proteome</keyword>
<dbReference type="InterPro" id="IPR007372">
    <property type="entry name" value="Lipid/polyisoprenoid-bd_YceI"/>
</dbReference>
<dbReference type="Proteomes" id="UP000262379">
    <property type="component" value="Unassembled WGS sequence"/>
</dbReference>
<proteinExistence type="predicted"/>
<sequence length="192" mass="20443">MPVRNLSAVALLCLALTCPAAAAVDLAGAAGQYRIDPGASRIGFAIDQIAGRGIAGVFANFSGTIRIDGQQVGRSEVDIDVAPASVSTGQQRVDDFLRSNAVFDVAHEKDISFRSTSVKALSDTSATVIGHMTARGKTGNETFTVQLDSQSKNRITFRITGKVLRSRYGMDVGTPIYSNVVDFEMRLTATRQ</sequence>
<keyword evidence="1" id="KW-0732">Signal</keyword>
<feature type="chain" id="PRO_5016787830" evidence="1">
    <location>
        <begin position="23"/>
        <end position="192"/>
    </location>
</feature>
<dbReference type="SUPFAM" id="SSF101874">
    <property type="entry name" value="YceI-like"/>
    <property type="match status" value="1"/>
</dbReference>
<evidence type="ECO:0000313" key="3">
    <source>
        <dbReference type="EMBL" id="RFC69271.1"/>
    </source>
</evidence>
<accession>A0A371XJ83</accession>
<dbReference type="SMART" id="SM00867">
    <property type="entry name" value="YceI"/>
    <property type="match status" value="1"/>
</dbReference>
<evidence type="ECO:0000256" key="1">
    <source>
        <dbReference type="SAM" id="SignalP"/>
    </source>
</evidence>
<feature type="signal peptide" evidence="1">
    <location>
        <begin position="1"/>
        <end position="22"/>
    </location>
</feature>
<dbReference type="PANTHER" id="PTHR34406">
    <property type="entry name" value="PROTEIN YCEI"/>
    <property type="match status" value="1"/>
</dbReference>
<gene>
    <name evidence="3" type="ORF">DY251_00520</name>
</gene>
<organism evidence="3 4">
    <name type="scientific">Mesorhizobium denitrificans</name>
    <dbReference type="NCBI Taxonomy" id="2294114"/>
    <lineage>
        <taxon>Bacteria</taxon>
        <taxon>Pseudomonadati</taxon>
        <taxon>Pseudomonadota</taxon>
        <taxon>Alphaproteobacteria</taxon>
        <taxon>Hyphomicrobiales</taxon>
        <taxon>Phyllobacteriaceae</taxon>
        <taxon>Mesorhizobium</taxon>
    </lineage>
</organism>
<comment type="caution">
    <text evidence="3">The sequence shown here is derived from an EMBL/GenBank/DDBJ whole genome shotgun (WGS) entry which is preliminary data.</text>
</comment>
<dbReference type="PANTHER" id="PTHR34406:SF1">
    <property type="entry name" value="PROTEIN YCEI"/>
    <property type="match status" value="1"/>
</dbReference>
<evidence type="ECO:0000259" key="2">
    <source>
        <dbReference type="SMART" id="SM00867"/>
    </source>
</evidence>
<feature type="domain" description="Lipid/polyisoprenoid-binding YceI-like" evidence="2">
    <location>
        <begin position="32"/>
        <end position="190"/>
    </location>
</feature>
<reference evidence="4" key="1">
    <citation type="submission" date="2018-08" db="EMBL/GenBank/DDBJ databases">
        <authorList>
            <person name="Im W.T."/>
        </authorList>
    </citation>
    <scope>NUCLEOTIDE SEQUENCE [LARGE SCALE GENOMIC DNA]</scope>
    <source>
        <strain evidence="4">LA-28</strain>
    </source>
</reference>
<dbReference type="RefSeq" id="WP_116621892.1">
    <property type="nucleotide sequence ID" value="NZ_QURN01000001.1"/>
</dbReference>
<dbReference type="Gene3D" id="2.40.128.110">
    <property type="entry name" value="Lipid/polyisoprenoid-binding, YceI-like"/>
    <property type="match status" value="1"/>
</dbReference>
<evidence type="ECO:0000313" key="4">
    <source>
        <dbReference type="Proteomes" id="UP000262379"/>
    </source>
</evidence>
<dbReference type="InterPro" id="IPR036761">
    <property type="entry name" value="TTHA0802/YceI-like_sf"/>
</dbReference>
<dbReference type="EMBL" id="QURN01000001">
    <property type="protein sequence ID" value="RFC69271.1"/>
    <property type="molecule type" value="Genomic_DNA"/>
</dbReference>
<dbReference type="Pfam" id="PF04264">
    <property type="entry name" value="YceI"/>
    <property type="match status" value="1"/>
</dbReference>
<dbReference type="AlphaFoldDB" id="A0A371XJ83"/>
<protein>
    <submittedName>
        <fullName evidence="3">Polyisoprenoid-binding protein</fullName>
    </submittedName>
</protein>
<name>A0A371XJ83_9HYPH</name>